<proteinExistence type="predicted"/>
<sequence>MLQVRAKSDCFSSLSEQEKALSTIAWTSLLQPHCLYFVHATVFARTIGLDRKYAQHSRILCLIRDHTIIPRTQMCNGLIRQELGLSVSIPAIVDAFSLIFCCQRHSYRIHY</sequence>
<evidence type="ECO:0000313" key="2">
    <source>
        <dbReference type="Proteomes" id="UP000011713"/>
    </source>
</evidence>
<dbReference type="HOGENOM" id="CLU_2163264_0_0_1"/>
<dbReference type="VEuPathDB" id="FungiDB:HpaG804093"/>
<accession>M4BCS7</accession>
<dbReference type="AlphaFoldDB" id="M4BCS7"/>
<name>M4BCS7_HYAAE</name>
<evidence type="ECO:0000313" key="1">
    <source>
        <dbReference type="EnsemblProtists" id="HpaP804093"/>
    </source>
</evidence>
<dbReference type="EnsemblProtists" id="HpaT804093">
    <property type="protein sequence ID" value="HpaP804093"/>
    <property type="gene ID" value="HpaG804093"/>
</dbReference>
<reference evidence="1" key="2">
    <citation type="submission" date="2015-06" db="UniProtKB">
        <authorList>
            <consortium name="EnsemblProtists"/>
        </authorList>
    </citation>
    <scope>IDENTIFICATION</scope>
    <source>
        <strain evidence="1">Emoy2</strain>
    </source>
</reference>
<keyword evidence="2" id="KW-1185">Reference proteome</keyword>
<dbReference type="Proteomes" id="UP000011713">
    <property type="component" value="Unassembled WGS sequence"/>
</dbReference>
<protein>
    <submittedName>
        <fullName evidence="1">Uncharacterized protein</fullName>
    </submittedName>
</protein>
<dbReference type="EMBL" id="JH598136">
    <property type="status" value="NOT_ANNOTATED_CDS"/>
    <property type="molecule type" value="Genomic_DNA"/>
</dbReference>
<reference evidence="2" key="1">
    <citation type="journal article" date="2010" name="Science">
        <title>Signatures of adaptation to obligate biotrophy in the Hyaloperonospora arabidopsidis genome.</title>
        <authorList>
            <person name="Baxter L."/>
            <person name="Tripathy S."/>
            <person name="Ishaque N."/>
            <person name="Boot N."/>
            <person name="Cabral A."/>
            <person name="Kemen E."/>
            <person name="Thines M."/>
            <person name="Ah-Fong A."/>
            <person name="Anderson R."/>
            <person name="Badejoko W."/>
            <person name="Bittner-Eddy P."/>
            <person name="Boore J.L."/>
            <person name="Chibucos M.C."/>
            <person name="Coates M."/>
            <person name="Dehal P."/>
            <person name="Delehaunty K."/>
            <person name="Dong S."/>
            <person name="Downton P."/>
            <person name="Dumas B."/>
            <person name="Fabro G."/>
            <person name="Fronick C."/>
            <person name="Fuerstenberg S.I."/>
            <person name="Fulton L."/>
            <person name="Gaulin E."/>
            <person name="Govers F."/>
            <person name="Hughes L."/>
            <person name="Humphray S."/>
            <person name="Jiang R.H."/>
            <person name="Judelson H."/>
            <person name="Kamoun S."/>
            <person name="Kyung K."/>
            <person name="Meijer H."/>
            <person name="Minx P."/>
            <person name="Morris P."/>
            <person name="Nelson J."/>
            <person name="Phuntumart V."/>
            <person name="Qutob D."/>
            <person name="Rehmany A."/>
            <person name="Rougon-Cardoso A."/>
            <person name="Ryden P."/>
            <person name="Torto-Alalibo T."/>
            <person name="Studholme D."/>
            <person name="Wang Y."/>
            <person name="Win J."/>
            <person name="Wood J."/>
            <person name="Clifton S.W."/>
            <person name="Rogers J."/>
            <person name="Van den Ackerveken G."/>
            <person name="Jones J.D."/>
            <person name="McDowell J.M."/>
            <person name="Beynon J."/>
            <person name="Tyler B.M."/>
        </authorList>
    </citation>
    <scope>NUCLEOTIDE SEQUENCE [LARGE SCALE GENOMIC DNA]</scope>
    <source>
        <strain evidence="2">Emoy2</strain>
    </source>
</reference>
<dbReference type="InParanoid" id="M4BCS7"/>
<organism evidence="1 2">
    <name type="scientific">Hyaloperonospora arabidopsidis (strain Emoy2)</name>
    <name type="common">Downy mildew agent</name>
    <name type="synonym">Peronospora arabidopsidis</name>
    <dbReference type="NCBI Taxonomy" id="559515"/>
    <lineage>
        <taxon>Eukaryota</taxon>
        <taxon>Sar</taxon>
        <taxon>Stramenopiles</taxon>
        <taxon>Oomycota</taxon>
        <taxon>Peronosporomycetes</taxon>
        <taxon>Peronosporales</taxon>
        <taxon>Peronosporaceae</taxon>
        <taxon>Hyaloperonospora</taxon>
    </lineage>
</organism>